<dbReference type="Pfam" id="PF13452">
    <property type="entry name" value="FAS1_DH_region"/>
    <property type="match status" value="1"/>
</dbReference>
<evidence type="ECO:0000256" key="15">
    <source>
        <dbReference type="ARBA" id="ARBA00023027"/>
    </source>
</evidence>
<evidence type="ECO:0000256" key="10">
    <source>
        <dbReference type="ARBA" id="ARBA00022679"/>
    </source>
</evidence>
<comment type="catalytic activity">
    <reaction evidence="24">
        <text>a 2,3-saturated acyl-[ACP] + NAD(+) = a (2E)-enoyl-[ACP] + NADH + H(+)</text>
        <dbReference type="Rhea" id="RHEA:10240"/>
        <dbReference type="Rhea" id="RHEA-COMP:9925"/>
        <dbReference type="Rhea" id="RHEA-COMP:9926"/>
        <dbReference type="ChEBI" id="CHEBI:15378"/>
        <dbReference type="ChEBI" id="CHEBI:57540"/>
        <dbReference type="ChEBI" id="CHEBI:57945"/>
        <dbReference type="ChEBI" id="CHEBI:78784"/>
        <dbReference type="ChEBI" id="CHEBI:78785"/>
        <dbReference type="EC" id="1.3.1.9"/>
    </reaction>
</comment>
<evidence type="ECO:0000256" key="28">
    <source>
        <dbReference type="PIRNR" id="PIRNR005562"/>
    </source>
</evidence>
<dbReference type="InterPro" id="IPR002539">
    <property type="entry name" value="MaoC-like_dom"/>
</dbReference>
<dbReference type="Pfam" id="PF17828">
    <property type="entry name" value="FAS_N"/>
    <property type="match status" value="1"/>
</dbReference>
<dbReference type="FunFam" id="3.10.129.10:FF:000015">
    <property type="entry name" value="Fatty acid synthase subunit beta"/>
    <property type="match status" value="1"/>
</dbReference>
<dbReference type="FunFam" id="1.20.930.70:FF:000001">
    <property type="entry name" value="Fatty acid synthase beta subunit dehydratase"/>
    <property type="match status" value="1"/>
</dbReference>
<dbReference type="InterPro" id="IPR041099">
    <property type="entry name" value="FAS1_N"/>
</dbReference>
<dbReference type="InterPro" id="IPR032088">
    <property type="entry name" value="SAT"/>
</dbReference>
<dbReference type="GO" id="GO:0004312">
    <property type="term" value="F:fatty acid synthase activity"/>
    <property type="evidence" value="ECO:0007669"/>
    <property type="project" value="InterPro"/>
</dbReference>
<dbReference type="PANTHER" id="PTHR10982:SF21">
    <property type="entry name" value="FATTY ACID SYNTHASE SUBUNIT BETA"/>
    <property type="match status" value="1"/>
</dbReference>
<keyword evidence="11 28" id="KW-0378">Hydrolase</keyword>
<evidence type="ECO:0000256" key="23">
    <source>
        <dbReference type="ARBA" id="ARBA00048536"/>
    </source>
</evidence>
<keyword evidence="16" id="KW-0443">Lipid metabolism</keyword>
<dbReference type="FunFam" id="3.10.129.10:FF:000017">
    <property type="entry name" value="Fatty acid synthase beta subunit dehydratase"/>
    <property type="match status" value="1"/>
</dbReference>
<keyword evidence="15 28" id="KW-0520">NAD</keyword>
<dbReference type="SUPFAM" id="SSF54637">
    <property type="entry name" value="Thioesterase/thiol ester dehydrase-isomerase"/>
    <property type="match status" value="2"/>
</dbReference>
<dbReference type="Gene3D" id="1.20.930.70">
    <property type="match status" value="1"/>
</dbReference>
<evidence type="ECO:0000256" key="3">
    <source>
        <dbReference type="ARBA" id="ARBA00012480"/>
    </source>
</evidence>
<evidence type="ECO:0000256" key="18">
    <source>
        <dbReference type="ARBA" id="ARBA00023239"/>
    </source>
</evidence>
<dbReference type="InterPro" id="IPR039569">
    <property type="entry name" value="FAS1-like_DH_region"/>
</dbReference>
<dbReference type="EC" id="1.3.1.9" evidence="5"/>
<comment type="catalytic activity">
    <reaction evidence="21">
        <text>acetyl-CoA + n malonyl-CoA + 2n NADPH + 4n H(+) = a long-chain-acyl-CoA + n CoA + n CO2 + 2n NADP(+).</text>
        <dbReference type="EC" id="2.3.1.86"/>
    </reaction>
</comment>
<dbReference type="InterPro" id="IPR040883">
    <property type="entry name" value="FAS_meander"/>
</dbReference>
<dbReference type="SMART" id="SM00827">
    <property type="entry name" value="PKS_AT"/>
    <property type="match status" value="1"/>
</dbReference>
<evidence type="ECO:0000256" key="25">
    <source>
        <dbReference type="ARBA" id="ARBA00048835"/>
    </source>
</evidence>
<keyword evidence="18" id="KW-0456">Lyase</keyword>
<dbReference type="InterPro" id="IPR050830">
    <property type="entry name" value="Fungal_FAS"/>
</dbReference>
<dbReference type="InterPro" id="IPR013785">
    <property type="entry name" value="Aldolase_TIM"/>
</dbReference>
<dbReference type="InterPro" id="IPR003965">
    <property type="entry name" value="Fatty_acid_synthase"/>
</dbReference>
<dbReference type="Gene3D" id="6.20.240.10">
    <property type="match status" value="1"/>
</dbReference>
<evidence type="ECO:0000256" key="7">
    <source>
        <dbReference type="ARBA" id="ARBA00013256"/>
    </source>
</evidence>
<dbReference type="Pfam" id="PF22235">
    <property type="entry name" value="FAS1_thioest_ins"/>
    <property type="match status" value="1"/>
</dbReference>
<dbReference type="Gene3D" id="3.30.1120.100">
    <property type="match status" value="1"/>
</dbReference>
<evidence type="ECO:0000313" key="32">
    <source>
        <dbReference type="Proteomes" id="UP001152607"/>
    </source>
</evidence>
<dbReference type="EC" id="2.3.1.86" evidence="4"/>
<keyword evidence="9" id="KW-0444">Lipid biosynthesis</keyword>
<dbReference type="InterPro" id="IPR001227">
    <property type="entry name" value="Ac_transferase_dom_sf"/>
</dbReference>
<comment type="catalytic activity">
    <reaction evidence="23">
        <text>(9Z)-octadecenoyl-[ACP] + H2O = (9Z)-octadecenoate + holo-[ACP] + H(+)</text>
        <dbReference type="Rhea" id="RHEA:15057"/>
        <dbReference type="Rhea" id="RHEA-COMP:9685"/>
        <dbReference type="Rhea" id="RHEA-COMP:9924"/>
        <dbReference type="ChEBI" id="CHEBI:15377"/>
        <dbReference type="ChEBI" id="CHEBI:15378"/>
        <dbReference type="ChEBI" id="CHEBI:30823"/>
        <dbReference type="ChEBI" id="CHEBI:64479"/>
        <dbReference type="ChEBI" id="CHEBI:78783"/>
        <dbReference type="EC" id="3.1.2.14"/>
    </reaction>
</comment>
<dbReference type="Proteomes" id="UP001152607">
    <property type="component" value="Unassembled WGS sequence"/>
</dbReference>
<dbReference type="EC" id="2.3.1.38" evidence="7"/>
<dbReference type="GO" id="GO:0016297">
    <property type="term" value="F:fatty acyl-[ACP] hydrolase activity"/>
    <property type="evidence" value="ECO:0007669"/>
    <property type="project" value="UniProtKB-EC"/>
</dbReference>
<dbReference type="FunFam" id="3.40.366.10:FF:000003">
    <property type="entry name" value="Fatty acid synthase subunit beta dehydratase"/>
    <property type="match status" value="1"/>
</dbReference>
<dbReference type="Gene3D" id="6.10.140.1400">
    <property type="match status" value="1"/>
</dbReference>
<comment type="catalytic activity">
    <reaction evidence="25">
        <text>holo-[ACP] + acetyl-CoA = acetyl-[ACP] + CoA</text>
        <dbReference type="Rhea" id="RHEA:41788"/>
        <dbReference type="Rhea" id="RHEA-COMP:9621"/>
        <dbReference type="Rhea" id="RHEA-COMP:9685"/>
        <dbReference type="ChEBI" id="CHEBI:57287"/>
        <dbReference type="ChEBI" id="CHEBI:57288"/>
        <dbReference type="ChEBI" id="CHEBI:64479"/>
        <dbReference type="ChEBI" id="CHEBI:78446"/>
        <dbReference type="EC" id="2.3.1.38"/>
    </reaction>
</comment>
<dbReference type="FunFam" id="3.30.70.3330:FF:000001">
    <property type="entry name" value="Fatty acid synthase subunit beta dehydratase"/>
    <property type="match status" value="1"/>
</dbReference>
<comment type="catalytic activity">
    <reaction evidence="1">
        <text>a (3R)-hydroxyacyl-[ACP] = a (2E)-enoyl-[ACP] + H2O</text>
        <dbReference type="Rhea" id="RHEA:13097"/>
        <dbReference type="Rhea" id="RHEA-COMP:9925"/>
        <dbReference type="Rhea" id="RHEA-COMP:9945"/>
        <dbReference type="ChEBI" id="CHEBI:15377"/>
        <dbReference type="ChEBI" id="CHEBI:78784"/>
        <dbReference type="ChEBI" id="CHEBI:78827"/>
        <dbReference type="EC" id="4.2.1.59"/>
    </reaction>
</comment>
<evidence type="ECO:0000256" key="13">
    <source>
        <dbReference type="ARBA" id="ARBA00022857"/>
    </source>
</evidence>
<dbReference type="InterPro" id="IPR013565">
    <property type="entry name" value="Fas1/AflB-like_central"/>
</dbReference>
<dbReference type="Pfam" id="PF08354">
    <property type="entry name" value="Fas1-AflB-like_hel"/>
    <property type="match status" value="1"/>
</dbReference>
<comment type="catalytic activity">
    <reaction evidence="22">
        <text>holo-[ACP] + malonyl-CoA = malonyl-[ACP] + CoA</text>
        <dbReference type="Rhea" id="RHEA:41792"/>
        <dbReference type="Rhea" id="RHEA-COMP:9623"/>
        <dbReference type="Rhea" id="RHEA-COMP:9685"/>
        <dbReference type="ChEBI" id="CHEBI:57287"/>
        <dbReference type="ChEBI" id="CHEBI:57384"/>
        <dbReference type="ChEBI" id="CHEBI:64479"/>
        <dbReference type="ChEBI" id="CHEBI:78449"/>
        <dbReference type="EC" id="2.3.1.39"/>
    </reaction>
</comment>
<keyword evidence="32" id="KW-1185">Reference proteome</keyword>
<evidence type="ECO:0000256" key="16">
    <source>
        <dbReference type="ARBA" id="ARBA00023098"/>
    </source>
</evidence>
<comment type="similarity">
    <text evidence="2 28">Belongs to the fungal fatty acid synthetase subunit beta family.</text>
</comment>
<organism evidence="31 32">
    <name type="scientific">Periconia digitata</name>
    <dbReference type="NCBI Taxonomy" id="1303443"/>
    <lineage>
        <taxon>Eukaryota</taxon>
        <taxon>Fungi</taxon>
        <taxon>Dikarya</taxon>
        <taxon>Ascomycota</taxon>
        <taxon>Pezizomycotina</taxon>
        <taxon>Dothideomycetes</taxon>
        <taxon>Pleosporomycetidae</taxon>
        <taxon>Pleosporales</taxon>
        <taxon>Massarineae</taxon>
        <taxon>Periconiaceae</taxon>
        <taxon>Periconia</taxon>
    </lineage>
</organism>
<dbReference type="FunFam" id="3.20.20.70:FF:000078">
    <property type="entry name" value="Fatty acid synthase beta subunit dehydratase"/>
    <property type="match status" value="1"/>
</dbReference>
<evidence type="ECO:0000256" key="29">
    <source>
        <dbReference type="PIRSR" id="PIRSR005562-1"/>
    </source>
</evidence>
<feature type="domain" description="Malonyl-CoA:ACP transacylase (MAT)" evidence="30">
    <location>
        <begin position="1688"/>
        <end position="2009"/>
    </location>
</feature>
<keyword evidence="14 28" id="KW-0560">Oxidoreductase</keyword>
<dbReference type="Gene3D" id="1.20.1050.120">
    <property type="match status" value="1"/>
</dbReference>
<dbReference type="PRINTS" id="PR01483">
    <property type="entry name" value="FASYNTHASE"/>
</dbReference>
<evidence type="ECO:0000256" key="24">
    <source>
        <dbReference type="ARBA" id="ARBA00048572"/>
    </source>
</evidence>
<feature type="active site" description="For malonyltransferase activity" evidence="29">
    <location>
        <position position="1832"/>
    </location>
</feature>
<dbReference type="Gene3D" id="3.30.70.3330">
    <property type="match status" value="1"/>
</dbReference>
<dbReference type="GO" id="GO:0004321">
    <property type="term" value="F:fatty-acyl-CoA synthase activity"/>
    <property type="evidence" value="ECO:0007669"/>
    <property type="project" value="UniProtKB-EC"/>
</dbReference>
<protein>
    <recommendedName>
        <fullName evidence="27">Fatty acid synthase subunit beta</fullName>
        <ecNumber evidence="5">1.3.1.9</ecNumber>
        <ecNumber evidence="7">2.3.1.38</ecNumber>
        <ecNumber evidence="8">2.3.1.39</ecNumber>
        <ecNumber evidence="4">2.3.1.86</ecNumber>
        <ecNumber evidence="3">3.1.2.14</ecNumber>
        <ecNumber evidence="6">4.2.1.59</ecNumber>
    </recommendedName>
</protein>
<keyword evidence="13 28" id="KW-0521">NADP</keyword>
<evidence type="ECO:0000259" key="30">
    <source>
        <dbReference type="SMART" id="SM00827"/>
    </source>
</evidence>
<proteinExistence type="inferred from homology"/>
<evidence type="ECO:0000256" key="9">
    <source>
        <dbReference type="ARBA" id="ARBA00022516"/>
    </source>
</evidence>
<dbReference type="Pfam" id="PF01575">
    <property type="entry name" value="MaoC_dehydratas"/>
    <property type="match status" value="1"/>
</dbReference>
<dbReference type="InterPro" id="IPR029069">
    <property type="entry name" value="HotDog_dom_sf"/>
</dbReference>
<name>A0A9W4UNV6_9PLEO</name>
<dbReference type="GO" id="GO:0004314">
    <property type="term" value="F:[acyl-carrier-protein] S-malonyltransferase activity"/>
    <property type="evidence" value="ECO:0007669"/>
    <property type="project" value="UniProtKB-EC"/>
</dbReference>
<gene>
    <name evidence="31" type="ORF">PDIGIT_LOCUS13349</name>
</gene>
<dbReference type="Gene3D" id="3.40.366.10">
    <property type="entry name" value="Malonyl-Coenzyme A Acyl Carrier Protein, domain 2"/>
    <property type="match status" value="3"/>
</dbReference>
<evidence type="ECO:0000256" key="8">
    <source>
        <dbReference type="ARBA" id="ARBA00013258"/>
    </source>
</evidence>
<dbReference type="PANTHER" id="PTHR10982">
    <property type="entry name" value="MALONYL COA-ACYL CARRIER PROTEIN TRANSACYLASE"/>
    <property type="match status" value="1"/>
</dbReference>
<dbReference type="InterPro" id="IPR016452">
    <property type="entry name" value="Fas1/AflB-like"/>
</dbReference>
<dbReference type="CDD" id="cd03447">
    <property type="entry name" value="FAS_MaoC"/>
    <property type="match status" value="1"/>
</dbReference>
<sequence>MYGSGPQTGISTPRSQASLRPLVLSHGSLEYTLLIPTALHFNAQQLRDAFKATLPEPTDELALDEEPSSVAELVARYLGFIAKEVEEGEDPDSFEEVLKLVLTEFERAFLRGNEVHALAATLPGIPEKKLITVRCYYNARIAAERPIKHHESALLREAADENAFLYAVLGGQGNIEEYFEELREIYNTYPSFVEDFIGAEAQHLLQLSRDPRAEKLYSKGLDVMRWLNNPESQPDTDYLVSAPVSLPLIGLTQLAHYVVTCRVLGSHPGHFRSRLSGTTGHSQGVVTAAAIAEARNWESFEQAAKKAITILFWIGTRSQQAYPRTSLAPNVLQDSMDHGEGTPTPMLSIRDLSRKAVQEHIDATNAHLPSDRHIAISLINSARNFVVTGPPISLYGLNVRLRKAKAPTGLDQTRIPFTDRKVRFVNRFLPITAPFHSPYLAEATKQLDEDLKDIKIAASDLGIPMFNTHTGKDLREAGSDNVVPQLVRMITNDSVDWELATVFPRATHILDFGPGGISGLGVLTNRNKDGTGVRVILAGAIEGQNSEIGYKPEIFDRDFEHAVTYAPDWVKEHAPRLVKTSTGQTYVDTKLSRTLGLPPVMVAGMTPCTVHWDFVAATMNAGYDIELAGGGYYNEKSMSAAINKVEQAIQAGRGISVNLIYVTPRHMAWQIPMLAKLRAEGVPIEGLTIGAGVPSIEVANEYIETLGLKRIAFKPGSVEAIQQTINIAKANPGFPVIMQWTGGRGGGHHSFEDFHQPILQMYSRLRKVENLILVAGSGFGGAEDTYPYLTGTWSTKFGYPPMPFDGCLFGSRVMTAKEAKTSTAAKEAIVRAPGLEDNDWEQTYKGPAGGVITVRSEMGEPIHKLATRGVKFWAEMDKKIFALDKAKRVPELKKMRDYIIKRLNNDFQKVWFGKNKHGESVDLEDMTYAEVVQRMVDLMYVKHQSRWIDPSHQRLTGDFIRRLEERFASGDVDSLIQTYEELADPYPTVKKVLETYPAASEQLINAQDVQHFLLLCQRRGQKPVPFVPVLDETFELFFKKDSLWQSEDLDAVVDQDVERTCILQGPMAVKYATKTNEPVKDILDGVHNGHIEYLLRDVYGGDASKIPSIEYFGSKLIENSEDVEVDGLTVSQLENKTLYRLSSAPNSTLPDLQTWLHLLAGSSYSWRHAFFTTDVFVQGQRFQTNPIARVFAPTPGMMVEIANPNEPAKTVITVKEPHHGGKHIKTVDISLTNANEIVLNLYEERTALKKAVALPLKFTYRPEFGYAPIHEVMDARNDRIKDFYYKIWFGNEECPFDAPVSSKFDGGRATVTSEAINDFVHAVGNTGEAFVERPNKEVFAPMDFAIVVGWKAITKPIFPRAIDGDLLKLVHLSNGFRMLPGAEPLKKGDVLDTTAQINAVINQDSGKMVEVCGTITRDGEAVMEVTSQFLYRGAYTDFENTFQRTVETPRELHLATSKDVAILRSKEWFNLDEPDVELLNKTLTFKLESFVRYKTKTAFSEVQTVGEVLLELPSKEIVQVASVDYSAGTSYGNPVLDYLERNGSAIDQPVNFENPIPLNGKTPLTLRAPASNETYARVSGDYNPIHVSRVFSKYANLPGTITHGMYSSAAVRSLVETWAAENHIGRVRSYHVSLVGMVLPDDMLEVKLQHVGMVSGRKIIKIEVNNKETEDKVLLGEAEVEQPTTSYVFTGQGSQEQGMGMDLYASSEVAKAVWDRADKHFMDNYGFAITNIVKNNPKELTIHFGGPRGKAIRQNYMSMTFETVSADGSVKSEKIFKEIDENTTSYTYRSPTGLLSATQFTQPALTLMEKASFEDMRAKGLVQRDSTFAGHSLGEYSALAALAEVMPIESLVSVVFYRGLTMQVAVERDETGRSNYSMCAVNPSRISKTFNEQALQYVVENISEQTGWLLEIVNYNIANMQYVCAGDLRALDCLTNVLNYLKQQKIDIQDLMQTLSLEELKQHLVEMINQAAETTKSKPQPIDLERGFATIPLKGIDVPFHSTFLRSGVKPFRNFLLKKIHKTSIDPSKLVGKYIPNVTAKPFELTKEYFEDVYRLTNSPKIGNILANWDKYEEKEEASAAAAA</sequence>
<dbReference type="Pfam" id="PF16073">
    <property type="entry name" value="SAT"/>
    <property type="match status" value="1"/>
</dbReference>
<dbReference type="PIRSF" id="PIRSF005562">
    <property type="entry name" value="FAS_yeast_beta"/>
    <property type="match status" value="1"/>
</dbReference>
<dbReference type="GO" id="GO:0019171">
    <property type="term" value="F:(3R)-hydroxyacyl-[acyl-carrier-protein] dehydratase activity"/>
    <property type="evidence" value="ECO:0007669"/>
    <property type="project" value="UniProtKB-EC"/>
</dbReference>
<dbReference type="GO" id="GO:0006633">
    <property type="term" value="P:fatty acid biosynthetic process"/>
    <property type="evidence" value="ECO:0007669"/>
    <property type="project" value="UniProtKB-KW"/>
</dbReference>
<dbReference type="InterPro" id="IPR014043">
    <property type="entry name" value="Acyl_transferase_dom"/>
</dbReference>
<evidence type="ECO:0000256" key="4">
    <source>
        <dbReference type="ARBA" id="ARBA00012878"/>
    </source>
</evidence>
<dbReference type="GO" id="GO:0004318">
    <property type="term" value="F:enoyl-[acyl-carrier-protein] reductase (NADH) activity"/>
    <property type="evidence" value="ECO:0007669"/>
    <property type="project" value="UniProtKB-UniRule"/>
</dbReference>
<comment type="subunit">
    <text evidence="20">[Alpha(6)beta(6)] hexamers of two multifunctional subunits (alpha and beta).</text>
</comment>
<evidence type="ECO:0000256" key="22">
    <source>
        <dbReference type="ARBA" id="ARBA00048462"/>
    </source>
</evidence>
<dbReference type="FunFam" id="3.30.1120.100:FF:000001">
    <property type="entry name" value="Fatty acid synthase beta subunit dehydratase"/>
    <property type="match status" value="1"/>
</dbReference>
<dbReference type="Pfam" id="PF17951">
    <property type="entry name" value="FAS_meander"/>
    <property type="match status" value="1"/>
</dbReference>
<dbReference type="EC" id="2.3.1.39" evidence="8"/>
<dbReference type="EMBL" id="CAOQHR010000010">
    <property type="protein sequence ID" value="CAI6340178.1"/>
    <property type="molecule type" value="Genomic_DNA"/>
</dbReference>
<evidence type="ECO:0000256" key="21">
    <source>
        <dbReference type="ARBA" id="ARBA00048237"/>
    </source>
</evidence>
<evidence type="ECO:0000256" key="27">
    <source>
        <dbReference type="ARBA" id="ARBA00068309"/>
    </source>
</evidence>
<comment type="function">
    <text evidence="26">Fatty acid synthetase catalyzes the formation of long-chain fatty acids from acetyl-CoA, malonyl-CoA and NADPH. The beta subunit contains domains for: [acyl-carrier-protein] acetyltransferase and malonyltransferase, S-acyl fatty acid synthase thioesterase, enoyl-[acyl-carrier-protein] reductase, and 3-hydroxypalmitoyl-[acyl-carrier-protein] dehydratase.</text>
</comment>
<dbReference type="Gene3D" id="6.10.60.10">
    <property type="match status" value="1"/>
</dbReference>
<evidence type="ECO:0000256" key="26">
    <source>
        <dbReference type="ARBA" id="ARBA00058855"/>
    </source>
</evidence>
<evidence type="ECO:0000256" key="12">
    <source>
        <dbReference type="ARBA" id="ARBA00022832"/>
    </source>
</evidence>
<dbReference type="GO" id="GO:0004313">
    <property type="term" value="F:[acyl-carrier-protein] S-acetyltransferase activity"/>
    <property type="evidence" value="ECO:0007669"/>
    <property type="project" value="UniProtKB-EC"/>
</dbReference>
<evidence type="ECO:0000256" key="5">
    <source>
        <dbReference type="ARBA" id="ARBA00012996"/>
    </source>
</evidence>
<evidence type="ECO:0000256" key="14">
    <source>
        <dbReference type="ARBA" id="ARBA00023002"/>
    </source>
</evidence>
<evidence type="ECO:0000313" key="31">
    <source>
        <dbReference type="EMBL" id="CAI6340178.1"/>
    </source>
</evidence>
<accession>A0A9W4UNV6</accession>
<keyword evidence="19" id="KW-0511">Multifunctional enzyme</keyword>
<dbReference type="EC" id="3.1.2.14" evidence="3"/>
<dbReference type="Gene3D" id="3.10.129.10">
    <property type="entry name" value="Hotdog Thioesterase"/>
    <property type="match status" value="2"/>
</dbReference>
<dbReference type="InterPro" id="IPR016035">
    <property type="entry name" value="Acyl_Trfase/lysoPLipase"/>
</dbReference>
<dbReference type="SUPFAM" id="SSF52151">
    <property type="entry name" value="FabD/lysophospholipase-like"/>
    <property type="match status" value="2"/>
</dbReference>
<reference evidence="31" key="1">
    <citation type="submission" date="2023-01" db="EMBL/GenBank/DDBJ databases">
        <authorList>
            <person name="Van Ghelder C."/>
            <person name="Rancurel C."/>
        </authorList>
    </citation>
    <scope>NUCLEOTIDE SEQUENCE</scope>
    <source>
        <strain evidence="31">CNCM I-4278</strain>
    </source>
</reference>
<evidence type="ECO:0000256" key="11">
    <source>
        <dbReference type="ARBA" id="ARBA00022801"/>
    </source>
</evidence>
<evidence type="ECO:0000256" key="20">
    <source>
        <dbReference type="ARBA" id="ARBA00033756"/>
    </source>
</evidence>
<comment type="caution">
    <text evidence="31">The sequence shown here is derived from an EMBL/GenBank/DDBJ whole genome shotgun (WGS) entry which is preliminary data.</text>
</comment>
<evidence type="ECO:0000256" key="17">
    <source>
        <dbReference type="ARBA" id="ARBA00023160"/>
    </source>
</evidence>
<keyword evidence="10 28" id="KW-0808">Transferase</keyword>
<dbReference type="Pfam" id="PF00698">
    <property type="entry name" value="Acyl_transf_1"/>
    <property type="match status" value="1"/>
</dbReference>
<dbReference type="GO" id="GO:0005835">
    <property type="term" value="C:fatty acid synthase complex"/>
    <property type="evidence" value="ECO:0007669"/>
    <property type="project" value="UniProtKB-UniRule"/>
</dbReference>
<evidence type="ECO:0000256" key="1">
    <source>
        <dbReference type="ARBA" id="ARBA00001055"/>
    </source>
</evidence>
<keyword evidence="17" id="KW-0275">Fatty acid biosynthesis</keyword>
<dbReference type="Gene3D" id="3.20.20.70">
    <property type="entry name" value="Aldolase class I"/>
    <property type="match status" value="2"/>
</dbReference>
<dbReference type="EC" id="4.2.1.59" evidence="6"/>
<evidence type="ECO:0000256" key="19">
    <source>
        <dbReference type="ARBA" id="ARBA00023268"/>
    </source>
</evidence>
<dbReference type="FunFam" id="1.20.1050.120:FF:000001">
    <property type="entry name" value="Fatty acid synthase beta subunit dehydratase"/>
    <property type="match status" value="1"/>
</dbReference>
<feature type="active site" description="For acetyltransferase activity" evidence="29">
    <location>
        <position position="282"/>
    </location>
</feature>
<dbReference type="OrthoDB" id="5417908at2759"/>
<evidence type="ECO:0000256" key="2">
    <source>
        <dbReference type="ARBA" id="ARBA00010009"/>
    </source>
</evidence>
<keyword evidence="12" id="KW-0276">Fatty acid metabolism</keyword>
<evidence type="ECO:0000256" key="6">
    <source>
        <dbReference type="ARBA" id="ARBA00013167"/>
    </source>
</evidence>